<evidence type="ECO:0000313" key="2">
    <source>
        <dbReference type="Proteomes" id="UP000274429"/>
    </source>
</evidence>
<sequence length="155" mass="16205">MLSVSSCFSLSSPPLTLPPYHFPLPVSSSSLLHLLLPLLPFSPSFPVLLSPTTTTTTTTTTSTSTSPSSFSSSTIASADLFSSLPPVLHHLPPRLSSDGGRLDNLCPLISVVSGSPLLPRLTVSDSKTAVSLTAERCLGTLICATKSAVSHQPYR</sequence>
<reference evidence="1 2" key="2">
    <citation type="submission" date="2018-11" db="EMBL/GenBank/DDBJ databases">
        <authorList>
            <consortium name="Pathogen Informatics"/>
        </authorList>
    </citation>
    <scope>NUCLEOTIDE SEQUENCE [LARGE SCALE GENOMIC DNA]</scope>
</reference>
<reference evidence="3" key="1">
    <citation type="submission" date="2017-02" db="UniProtKB">
        <authorList>
            <consortium name="WormBaseParasite"/>
        </authorList>
    </citation>
    <scope>IDENTIFICATION</scope>
</reference>
<protein>
    <submittedName>
        <fullName evidence="1 3">Uncharacterized protein</fullName>
    </submittedName>
</protein>
<dbReference type="Proteomes" id="UP000274429">
    <property type="component" value="Unassembled WGS sequence"/>
</dbReference>
<evidence type="ECO:0000313" key="1">
    <source>
        <dbReference type="EMBL" id="VDM36136.1"/>
    </source>
</evidence>
<keyword evidence="2" id="KW-1185">Reference proteome</keyword>
<evidence type="ECO:0000313" key="3">
    <source>
        <dbReference type="WBParaSite" id="TTAC_0001117301-mRNA-1"/>
    </source>
</evidence>
<dbReference type="EMBL" id="UYWX01023088">
    <property type="protein sequence ID" value="VDM36136.1"/>
    <property type="molecule type" value="Genomic_DNA"/>
</dbReference>
<accession>A0A0R3XC96</accession>
<organism evidence="3">
    <name type="scientific">Hydatigena taeniaeformis</name>
    <name type="common">Feline tapeworm</name>
    <name type="synonym">Taenia taeniaeformis</name>
    <dbReference type="NCBI Taxonomy" id="6205"/>
    <lineage>
        <taxon>Eukaryota</taxon>
        <taxon>Metazoa</taxon>
        <taxon>Spiralia</taxon>
        <taxon>Lophotrochozoa</taxon>
        <taxon>Platyhelminthes</taxon>
        <taxon>Cestoda</taxon>
        <taxon>Eucestoda</taxon>
        <taxon>Cyclophyllidea</taxon>
        <taxon>Taeniidae</taxon>
        <taxon>Hydatigera</taxon>
    </lineage>
</organism>
<name>A0A0R3XC96_HYDTA</name>
<gene>
    <name evidence="1" type="ORF">TTAC_LOCUS11156</name>
</gene>
<dbReference type="AlphaFoldDB" id="A0A0R3XC96"/>
<dbReference type="WBParaSite" id="TTAC_0001117301-mRNA-1">
    <property type="protein sequence ID" value="TTAC_0001117301-mRNA-1"/>
    <property type="gene ID" value="TTAC_0001117301"/>
</dbReference>
<proteinExistence type="predicted"/>